<evidence type="ECO:0000259" key="4">
    <source>
        <dbReference type="Pfam" id="PF22725"/>
    </source>
</evidence>
<dbReference type="InterPro" id="IPR036291">
    <property type="entry name" value="NAD(P)-bd_dom_sf"/>
</dbReference>
<evidence type="ECO:0000259" key="3">
    <source>
        <dbReference type="Pfam" id="PF01408"/>
    </source>
</evidence>
<dbReference type="GO" id="GO:0000166">
    <property type="term" value="F:nucleotide binding"/>
    <property type="evidence" value="ECO:0007669"/>
    <property type="project" value="InterPro"/>
</dbReference>
<dbReference type="PANTHER" id="PTHR22604:SF105">
    <property type="entry name" value="TRANS-1,2-DIHYDROBENZENE-1,2-DIOL DEHYDROGENASE"/>
    <property type="match status" value="1"/>
</dbReference>
<dbReference type="InterPro" id="IPR055170">
    <property type="entry name" value="GFO_IDH_MocA-like_dom"/>
</dbReference>
<dbReference type="EMBL" id="CP040078">
    <property type="protein sequence ID" value="QCP55004.1"/>
    <property type="molecule type" value="Genomic_DNA"/>
</dbReference>
<dbReference type="KEGG" id="tvl:FAZ95_35610"/>
<organism evidence="5 6">
    <name type="scientific">Trinickia violacea</name>
    <dbReference type="NCBI Taxonomy" id="2571746"/>
    <lineage>
        <taxon>Bacteria</taxon>
        <taxon>Pseudomonadati</taxon>
        <taxon>Pseudomonadota</taxon>
        <taxon>Betaproteobacteria</taxon>
        <taxon>Burkholderiales</taxon>
        <taxon>Burkholderiaceae</taxon>
        <taxon>Trinickia</taxon>
    </lineage>
</organism>
<reference evidence="5 6" key="1">
    <citation type="submission" date="2019-05" db="EMBL/GenBank/DDBJ databases">
        <title>Burkholderia sp. DHOD12, isolated from subtropical forest soil.</title>
        <authorList>
            <person name="Gao Z.-H."/>
            <person name="Qiu L.-H."/>
        </authorList>
    </citation>
    <scope>NUCLEOTIDE SEQUENCE [LARGE SCALE GENOMIC DNA]</scope>
    <source>
        <strain evidence="5 6">DHOD12</strain>
    </source>
</reference>
<dbReference type="AlphaFoldDB" id="A0A4P8J4J8"/>
<keyword evidence="2" id="KW-0560">Oxidoreductase</keyword>
<accession>A0A4P8J4J8</accession>
<dbReference type="Proteomes" id="UP000298656">
    <property type="component" value="Chromosome 2"/>
</dbReference>
<dbReference type="RefSeq" id="WP_137337761.1">
    <property type="nucleotide sequence ID" value="NZ_CP040078.1"/>
</dbReference>
<dbReference type="PANTHER" id="PTHR22604">
    <property type="entry name" value="OXIDOREDUCTASES"/>
    <property type="match status" value="1"/>
</dbReference>
<keyword evidence="6" id="KW-1185">Reference proteome</keyword>
<proteinExistence type="inferred from homology"/>
<dbReference type="Pfam" id="PF22725">
    <property type="entry name" value="GFO_IDH_MocA_C3"/>
    <property type="match status" value="1"/>
</dbReference>
<protein>
    <submittedName>
        <fullName evidence="5">Gfo/Idh/MocA family oxidoreductase</fullName>
    </submittedName>
</protein>
<evidence type="ECO:0000313" key="5">
    <source>
        <dbReference type="EMBL" id="QCP55004.1"/>
    </source>
</evidence>
<dbReference type="Pfam" id="PF01408">
    <property type="entry name" value="GFO_IDH_MocA"/>
    <property type="match status" value="1"/>
</dbReference>
<evidence type="ECO:0000313" key="6">
    <source>
        <dbReference type="Proteomes" id="UP000298656"/>
    </source>
</evidence>
<evidence type="ECO:0000256" key="1">
    <source>
        <dbReference type="ARBA" id="ARBA00010928"/>
    </source>
</evidence>
<feature type="domain" description="Gfo/Idh/MocA-like oxidoreductase N-terminal" evidence="3">
    <location>
        <begin position="8"/>
        <end position="123"/>
    </location>
</feature>
<dbReference type="Gene3D" id="3.30.360.10">
    <property type="entry name" value="Dihydrodipicolinate Reductase, domain 2"/>
    <property type="match status" value="1"/>
</dbReference>
<comment type="similarity">
    <text evidence="1">Belongs to the Gfo/Idh/MocA family.</text>
</comment>
<gene>
    <name evidence="5" type="ORF">FAZ95_35610</name>
</gene>
<name>A0A4P8J4J8_9BURK</name>
<feature type="domain" description="GFO/IDH/MocA-like oxidoreductase" evidence="4">
    <location>
        <begin position="133"/>
        <end position="249"/>
    </location>
</feature>
<dbReference type="Gene3D" id="3.40.50.720">
    <property type="entry name" value="NAD(P)-binding Rossmann-like Domain"/>
    <property type="match status" value="1"/>
</dbReference>
<dbReference type="InterPro" id="IPR050984">
    <property type="entry name" value="Gfo/Idh/MocA_domain"/>
</dbReference>
<sequence>MIKDTIVWGVLGTAKINDKVVPPMCRAPNCRVKGIASRSVDKAKEAASKYGLPVAYESYEALLADSEIDAVYIPLPNHLHVEWTIKSVEAGKHVLCEKPIGLDVEQAKQLIAARDTTGRCIQEAFMVRTHPQWLKLRVLIEAGEIGELRAVTGGFTYYNVDPVNIRNQPALGGGGLLDIGCYPITTSRFVIGREPRRVVSMIERDPAFKVDRLGSVLMDFDGVQASFFYSTQIHPFQRMQFHGTKGRLEVEIPFNAPNDRPTRLLLHEGAGSVGDAGRWLEIPVCDQYGLAAGVFAEALLSKRPPVIPLEDTLSNMRVIDAVFRSAQSARWESI</sequence>
<dbReference type="SUPFAM" id="SSF51735">
    <property type="entry name" value="NAD(P)-binding Rossmann-fold domains"/>
    <property type="match status" value="1"/>
</dbReference>
<dbReference type="OrthoDB" id="9801953at2"/>
<dbReference type="GO" id="GO:0016491">
    <property type="term" value="F:oxidoreductase activity"/>
    <property type="evidence" value="ECO:0007669"/>
    <property type="project" value="UniProtKB-KW"/>
</dbReference>
<evidence type="ECO:0000256" key="2">
    <source>
        <dbReference type="ARBA" id="ARBA00023002"/>
    </source>
</evidence>
<dbReference type="SUPFAM" id="SSF55347">
    <property type="entry name" value="Glyceraldehyde-3-phosphate dehydrogenase-like, C-terminal domain"/>
    <property type="match status" value="1"/>
</dbReference>
<dbReference type="InterPro" id="IPR000683">
    <property type="entry name" value="Gfo/Idh/MocA-like_OxRdtase_N"/>
</dbReference>